<dbReference type="STRING" id="71784.A0A1Y2BEY6"/>
<name>A0A1Y2BEY6_9TREE</name>
<comment type="caution">
    <text evidence="2">The sequence shown here is derived from an EMBL/GenBank/DDBJ whole genome shotgun (WGS) entry which is preliminary data.</text>
</comment>
<evidence type="ECO:0008006" key="4">
    <source>
        <dbReference type="Google" id="ProtNLM"/>
    </source>
</evidence>
<reference evidence="2 3" key="1">
    <citation type="submission" date="2016-07" db="EMBL/GenBank/DDBJ databases">
        <title>Pervasive Adenine N6-methylation of Active Genes in Fungi.</title>
        <authorList>
            <consortium name="DOE Joint Genome Institute"/>
            <person name="Mondo S.J."/>
            <person name="Dannebaum R.O."/>
            <person name="Kuo R.C."/>
            <person name="Labutti K."/>
            <person name="Haridas S."/>
            <person name="Kuo A."/>
            <person name="Salamov A."/>
            <person name="Ahrendt S.R."/>
            <person name="Lipzen A."/>
            <person name="Sullivan W."/>
            <person name="Andreopoulos W.B."/>
            <person name="Clum A."/>
            <person name="Lindquist E."/>
            <person name="Daum C."/>
            <person name="Ramamoorthy G.K."/>
            <person name="Gryganskyi A."/>
            <person name="Culley D."/>
            <person name="Magnuson J.K."/>
            <person name="James T.Y."/>
            <person name="O'Malley M.A."/>
            <person name="Stajich J.E."/>
            <person name="Spatafora J.W."/>
            <person name="Visel A."/>
            <person name="Grigoriev I.V."/>
        </authorList>
    </citation>
    <scope>NUCLEOTIDE SEQUENCE [LARGE SCALE GENOMIC DNA]</scope>
    <source>
        <strain evidence="2 3">68-887.2</strain>
    </source>
</reference>
<evidence type="ECO:0000313" key="3">
    <source>
        <dbReference type="Proteomes" id="UP000193986"/>
    </source>
</evidence>
<sequence>MSSLLESSHPASPPSNHSANGASAQLPSSSPIQSYQLCRLVRGDRTELVIQAFDDRILVVLTQNGKVGCLTQASIPALTPLPPPDSSSYLSTTTTTTTTSSNALIILPPPPPSILLTPLLGTAPDPTLHDLYVGQIATLIWWTVQELSIPRRAVVVGLALSRKGTNTHTVKGEKGDKEKDDKEVQGEDDDDGFEDGQGQNERQRFMDIMNMVVSWPGPERARGAAEDSVD</sequence>
<proteinExistence type="predicted"/>
<dbReference type="InParanoid" id="A0A1Y2BEY6"/>
<feature type="region of interest" description="Disordered" evidence="1">
    <location>
        <begin position="1"/>
        <end position="29"/>
    </location>
</feature>
<dbReference type="InterPro" id="IPR018788">
    <property type="entry name" value="Proteasome_assmbl_chp_3"/>
</dbReference>
<dbReference type="PANTHER" id="PTHR31051:SF1">
    <property type="entry name" value="PROTEASOME ASSEMBLY CHAPERONE 3"/>
    <property type="match status" value="1"/>
</dbReference>
<dbReference type="Gene3D" id="3.30.230.90">
    <property type="match status" value="1"/>
</dbReference>
<feature type="region of interest" description="Disordered" evidence="1">
    <location>
        <begin position="165"/>
        <end position="202"/>
    </location>
</feature>
<dbReference type="PANTHER" id="PTHR31051">
    <property type="entry name" value="PROTEASOME ASSEMBLY CHAPERONE 3"/>
    <property type="match status" value="1"/>
</dbReference>
<protein>
    <recommendedName>
        <fullName evidence="4">Proteasome assembly chaperone 3</fullName>
    </recommendedName>
</protein>
<accession>A0A1Y2BEY6</accession>
<dbReference type="EMBL" id="MCFC01000006">
    <property type="protein sequence ID" value="ORY33398.1"/>
    <property type="molecule type" value="Genomic_DNA"/>
</dbReference>
<dbReference type="OrthoDB" id="5593278at2759"/>
<feature type="compositionally biased region" description="Basic and acidic residues" evidence="1">
    <location>
        <begin position="170"/>
        <end position="185"/>
    </location>
</feature>
<dbReference type="Proteomes" id="UP000193986">
    <property type="component" value="Unassembled WGS sequence"/>
</dbReference>
<dbReference type="GO" id="GO:0043248">
    <property type="term" value="P:proteasome assembly"/>
    <property type="evidence" value="ECO:0007669"/>
    <property type="project" value="InterPro"/>
</dbReference>
<organism evidence="2 3">
    <name type="scientific">Naematelia encephala</name>
    <dbReference type="NCBI Taxonomy" id="71784"/>
    <lineage>
        <taxon>Eukaryota</taxon>
        <taxon>Fungi</taxon>
        <taxon>Dikarya</taxon>
        <taxon>Basidiomycota</taxon>
        <taxon>Agaricomycotina</taxon>
        <taxon>Tremellomycetes</taxon>
        <taxon>Tremellales</taxon>
        <taxon>Naemateliaceae</taxon>
        <taxon>Naematelia</taxon>
    </lineage>
</organism>
<dbReference type="AlphaFoldDB" id="A0A1Y2BEY6"/>
<gene>
    <name evidence="2" type="ORF">BCR39DRAFT_519816</name>
</gene>
<feature type="compositionally biased region" description="Low complexity" evidence="1">
    <location>
        <begin position="7"/>
        <end position="24"/>
    </location>
</feature>
<evidence type="ECO:0000313" key="2">
    <source>
        <dbReference type="EMBL" id="ORY33398.1"/>
    </source>
</evidence>
<keyword evidence="3" id="KW-1185">Reference proteome</keyword>
<evidence type="ECO:0000256" key="1">
    <source>
        <dbReference type="SAM" id="MobiDB-lite"/>
    </source>
</evidence>
<dbReference type="InterPro" id="IPR053720">
    <property type="entry name" value="Psm_Assembly_Chaperone"/>
</dbReference>